<accession>A0A9D1WKC1</accession>
<evidence type="ECO:0000259" key="2">
    <source>
        <dbReference type="Pfam" id="PF21447"/>
    </source>
</evidence>
<dbReference type="InterPro" id="IPR003607">
    <property type="entry name" value="HD/PDEase_dom"/>
</dbReference>
<dbReference type="InterPro" id="IPR050273">
    <property type="entry name" value="GppA/Ppx_hydrolase"/>
</dbReference>
<dbReference type="Pfam" id="PF21447">
    <property type="entry name" value="Ppx-GppA_III"/>
    <property type="match status" value="1"/>
</dbReference>
<dbReference type="InterPro" id="IPR048950">
    <property type="entry name" value="Ppx_GppA_C"/>
</dbReference>
<comment type="similarity">
    <text evidence="1">Belongs to the GppA/Ppx family.</text>
</comment>
<dbReference type="EMBL" id="DXEX01000268">
    <property type="protein sequence ID" value="HIX60538.1"/>
    <property type="molecule type" value="Genomic_DNA"/>
</dbReference>
<dbReference type="PANTHER" id="PTHR30005">
    <property type="entry name" value="EXOPOLYPHOSPHATASE"/>
    <property type="match status" value="1"/>
</dbReference>
<evidence type="ECO:0000256" key="1">
    <source>
        <dbReference type="ARBA" id="ARBA00007125"/>
    </source>
</evidence>
<dbReference type="Gene3D" id="1.10.3210.10">
    <property type="entry name" value="Hypothetical protein af1432"/>
    <property type="match status" value="1"/>
</dbReference>
<dbReference type="GO" id="GO:0016462">
    <property type="term" value="F:pyrophosphatase activity"/>
    <property type="evidence" value="ECO:0007669"/>
    <property type="project" value="TreeGrafter"/>
</dbReference>
<dbReference type="Proteomes" id="UP000886817">
    <property type="component" value="Unassembled WGS sequence"/>
</dbReference>
<dbReference type="SUPFAM" id="SSF109604">
    <property type="entry name" value="HD-domain/PDEase-like"/>
    <property type="match status" value="1"/>
</dbReference>
<protein>
    <submittedName>
        <fullName evidence="3">HD domain-containing protein</fullName>
    </submittedName>
</protein>
<feature type="domain" description="Ppx/GppA phosphatase C-terminal" evidence="2">
    <location>
        <begin position="3"/>
        <end position="150"/>
    </location>
</feature>
<reference evidence="3" key="2">
    <citation type="submission" date="2021-04" db="EMBL/GenBank/DDBJ databases">
        <authorList>
            <person name="Gilroy R."/>
        </authorList>
    </citation>
    <scope>NUCLEOTIDE SEQUENCE</scope>
    <source>
        <strain evidence="3">ChiSjej1B19-8411</strain>
    </source>
</reference>
<name>A0A9D1WKC1_9FIRM</name>
<organism evidence="3 4">
    <name type="scientific">Candidatus Blautia gallistercoris</name>
    <dbReference type="NCBI Taxonomy" id="2838490"/>
    <lineage>
        <taxon>Bacteria</taxon>
        <taxon>Bacillati</taxon>
        <taxon>Bacillota</taxon>
        <taxon>Clostridia</taxon>
        <taxon>Lachnospirales</taxon>
        <taxon>Lachnospiraceae</taxon>
        <taxon>Blautia</taxon>
    </lineage>
</organism>
<dbReference type="CDD" id="cd00077">
    <property type="entry name" value="HDc"/>
    <property type="match status" value="1"/>
</dbReference>
<sequence>KRYSSEKSHIQGTSKLALGIFDGMKKIHGMGARERLLLQIAVLLHDCGKYISMEKVAECSYNIIMSTEIIGLSNWEREVIADVVLYNTRDFDTFEIMKQRDGMDKRTYLLVAKLVAILRLANAMDRSHYQKIQGLRVVLRDTELQVILDSARDLTLEMGLLRRQSEFFKEIYGIYPVLKRKRNA</sequence>
<dbReference type="PANTHER" id="PTHR30005:SF0">
    <property type="entry name" value="RETROGRADE REGULATION PROTEIN 2"/>
    <property type="match status" value="1"/>
</dbReference>
<proteinExistence type="inferred from homology"/>
<reference evidence="3" key="1">
    <citation type="journal article" date="2021" name="PeerJ">
        <title>Extensive microbial diversity within the chicken gut microbiome revealed by metagenomics and culture.</title>
        <authorList>
            <person name="Gilroy R."/>
            <person name="Ravi A."/>
            <person name="Getino M."/>
            <person name="Pursley I."/>
            <person name="Horton D.L."/>
            <person name="Alikhan N.F."/>
            <person name="Baker D."/>
            <person name="Gharbi K."/>
            <person name="Hall N."/>
            <person name="Watson M."/>
            <person name="Adriaenssens E.M."/>
            <person name="Foster-Nyarko E."/>
            <person name="Jarju S."/>
            <person name="Secka A."/>
            <person name="Antonio M."/>
            <person name="Oren A."/>
            <person name="Chaudhuri R.R."/>
            <person name="La Ragione R."/>
            <person name="Hildebrand F."/>
            <person name="Pallen M.J."/>
        </authorList>
    </citation>
    <scope>NUCLEOTIDE SEQUENCE</scope>
    <source>
        <strain evidence="3">ChiSjej1B19-8411</strain>
    </source>
</reference>
<comment type="caution">
    <text evidence="3">The sequence shown here is derived from an EMBL/GenBank/DDBJ whole genome shotgun (WGS) entry which is preliminary data.</text>
</comment>
<dbReference type="AlphaFoldDB" id="A0A9D1WKC1"/>
<gene>
    <name evidence="3" type="ORF">IAA45_12620</name>
</gene>
<evidence type="ECO:0000313" key="4">
    <source>
        <dbReference type="Proteomes" id="UP000886817"/>
    </source>
</evidence>
<evidence type="ECO:0000313" key="3">
    <source>
        <dbReference type="EMBL" id="HIX60538.1"/>
    </source>
</evidence>
<feature type="non-terminal residue" evidence="3">
    <location>
        <position position="1"/>
    </location>
</feature>